<keyword evidence="4" id="KW-1185">Reference proteome</keyword>
<dbReference type="RefSeq" id="WP_407279498.1">
    <property type="nucleotide sequence ID" value="NZ_CP141259.1"/>
</dbReference>
<organism evidence="3 4">
    <name type="scientific">Aromatoleum evansii</name>
    <name type="common">Azoarcus evansii</name>
    <dbReference type="NCBI Taxonomy" id="59406"/>
    <lineage>
        <taxon>Bacteria</taxon>
        <taxon>Pseudomonadati</taxon>
        <taxon>Pseudomonadota</taxon>
        <taxon>Betaproteobacteria</taxon>
        <taxon>Rhodocyclales</taxon>
        <taxon>Rhodocyclaceae</taxon>
        <taxon>Aromatoleum</taxon>
    </lineage>
</organism>
<gene>
    <name evidence="3" type="ORF">U5817_01570</name>
</gene>
<keyword evidence="1" id="KW-0732">Signal</keyword>
<dbReference type="PANTHER" id="PTHR23150:SF19">
    <property type="entry name" value="FORMYLGLYCINE-GENERATING ENZYME"/>
    <property type="match status" value="1"/>
</dbReference>
<protein>
    <submittedName>
        <fullName evidence="3">Formylglycine-generating enzyme family protein</fullName>
    </submittedName>
</protein>
<dbReference type="InterPro" id="IPR042095">
    <property type="entry name" value="SUMF_sf"/>
</dbReference>
<dbReference type="Proteomes" id="UP001626593">
    <property type="component" value="Chromosome"/>
</dbReference>
<feature type="signal peptide" evidence="1">
    <location>
        <begin position="1"/>
        <end position="24"/>
    </location>
</feature>
<dbReference type="InterPro" id="IPR016187">
    <property type="entry name" value="CTDL_fold"/>
</dbReference>
<sequence>MTPLDRFLLSAALALAAASGSARAAPSADNPTVKDPLSGITFVRMAKGCYQMGVPADAFADQDGAFRRRVERTEGPVHEACIDEFWIARHEITEAQWRAVMGPRPGAGADDLPVRGTSWQEAVAFTARLSERAGPGWRYRLPTEAEWEYACRAGSAPVTALPDRGRMDGVAWYSSPYGRASAGKRPRNPQPAGRMSGNAAGLHDMLGNVWEWTLDAYADDAYRRHALFNPRIDSAARGVSRTARGGSIRSDIRWMRCEARTSLDAETRLDTVGFRVVRVPSGGK</sequence>
<dbReference type="EMBL" id="CP141259">
    <property type="protein sequence ID" value="WRL46762.1"/>
    <property type="molecule type" value="Genomic_DNA"/>
</dbReference>
<accession>A0ABZ1AQI7</accession>
<feature type="domain" description="Sulfatase-modifying factor enzyme-like" evidence="2">
    <location>
        <begin position="43"/>
        <end position="278"/>
    </location>
</feature>
<dbReference type="PANTHER" id="PTHR23150">
    <property type="entry name" value="SULFATASE MODIFYING FACTOR 1, 2"/>
    <property type="match status" value="1"/>
</dbReference>
<feature type="chain" id="PRO_5045820294" evidence="1">
    <location>
        <begin position="25"/>
        <end position="284"/>
    </location>
</feature>
<dbReference type="InterPro" id="IPR051043">
    <property type="entry name" value="Sulfatase_Mod_Factor_Kinase"/>
</dbReference>
<evidence type="ECO:0000259" key="2">
    <source>
        <dbReference type="Pfam" id="PF03781"/>
    </source>
</evidence>
<proteinExistence type="predicted"/>
<dbReference type="Pfam" id="PF03781">
    <property type="entry name" value="FGE-sulfatase"/>
    <property type="match status" value="1"/>
</dbReference>
<evidence type="ECO:0000256" key="1">
    <source>
        <dbReference type="SAM" id="SignalP"/>
    </source>
</evidence>
<dbReference type="SUPFAM" id="SSF56436">
    <property type="entry name" value="C-type lectin-like"/>
    <property type="match status" value="1"/>
</dbReference>
<evidence type="ECO:0000313" key="4">
    <source>
        <dbReference type="Proteomes" id="UP001626593"/>
    </source>
</evidence>
<name>A0ABZ1AQI7_AROEV</name>
<evidence type="ECO:0000313" key="3">
    <source>
        <dbReference type="EMBL" id="WRL46762.1"/>
    </source>
</evidence>
<dbReference type="Gene3D" id="3.90.1580.10">
    <property type="entry name" value="paralog of FGE (formylglycine-generating enzyme)"/>
    <property type="match status" value="1"/>
</dbReference>
<dbReference type="InterPro" id="IPR005532">
    <property type="entry name" value="SUMF_dom"/>
</dbReference>
<reference evidence="3 4" key="1">
    <citation type="submission" date="2023-12" db="EMBL/GenBank/DDBJ databases">
        <title>A. evansii MAY27, complete genome.</title>
        <authorList>
            <person name="Wang Y."/>
        </authorList>
    </citation>
    <scope>NUCLEOTIDE SEQUENCE [LARGE SCALE GENOMIC DNA]</scope>
    <source>
        <strain evidence="3 4">MAY27</strain>
    </source>
</reference>